<dbReference type="EMBL" id="JACKTY010000031">
    <property type="protein sequence ID" value="MCV7227965.1"/>
    <property type="molecule type" value="Genomic_DNA"/>
</dbReference>
<evidence type="ECO:0000313" key="2">
    <source>
        <dbReference type="EMBL" id="MCV7227965.1"/>
    </source>
</evidence>
<organism evidence="2 3">
    <name type="scientific">Mycolicibacterium komossense</name>
    <dbReference type="NCBI Taxonomy" id="1779"/>
    <lineage>
        <taxon>Bacteria</taxon>
        <taxon>Bacillati</taxon>
        <taxon>Actinomycetota</taxon>
        <taxon>Actinomycetes</taxon>
        <taxon>Mycobacteriales</taxon>
        <taxon>Mycobacteriaceae</taxon>
        <taxon>Mycolicibacterium</taxon>
    </lineage>
</organism>
<gene>
    <name evidence="2" type="ORF">H7J73_18285</name>
</gene>
<sequence>MGRIERVKPHAVISGAGIAGPAVAHQLAARGWQTTVLERFPQRRDEGQNIDVRGAAREVVRRMGIEDDLRAANTGEVGMRFLREDGSPAASFPINAPGERDGPTAEFEVLRGELSRILIEHSHEHTDYRFNTQIADLTDHDDHVTVALDDGTTIDADLVVIAEGLRSRSRRFVTSTQVNDFGMYIAYVTLPRRESDDQWWNWQHVSGSRSVHLRPDNLGTTRAMLTFITDVRGLEDLQTADQLAITRRTFADAGGIAPRILDDLTEDAPLYFSAVGQVNAARWRKGRVLLLGDAAFCSATFGGTGTSLALISAYLLAGELSRTGDDHLAGLAQYEQRIRSVVGKIPPVRMSVLRRANPRTPAGIRALHAGAQAIASPAGRALTKVFGDRFADTGLDSIALPDYPHSTTEPAPA</sequence>
<dbReference type="InterPro" id="IPR002938">
    <property type="entry name" value="FAD-bd"/>
</dbReference>
<dbReference type="SUPFAM" id="SSF51905">
    <property type="entry name" value="FAD/NAD(P)-binding domain"/>
    <property type="match status" value="1"/>
</dbReference>
<evidence type="ECO:0000313" key="3">
    <source>
        <dbReference type="Proteomes" id="UP001526201"/>
    </source>
</evidence>
<dbReference type="InterPro" id="IPR036188">
    <property type="entry name" value="FAD/NAD-bd_sf"/>
</dbReference>
<dbReference type="PANTHER" id="PTHR46865:SF2">
    <property type="entry name" value="MONOOXYGENASE"/>
    <property type="match status" value="1"/>
</dbReference>
<dbReference type="Gene3D" id="3.50.50.60">
    <property type="entry name" value="FAD/NAD(P)-binding domain"/>
    <property type="match status" value="1"/>
</dbReference>
<accession>A0ABT3CEP9</accession>
<comment type="caution">
    <text evidence="2">The sequence shown here is derived from an EMBL/GenBank/DDBJ whole genome shotgun (WGS) entry which is preliminary data.</text>
</comment>
<evidence type="ECO:0000259" key="1">
    <source>
        <dbReference type="Pfam" id="PF01494"/>
    </source>
</evidence>
<protein>
    <submittedName>
        <fullName evidence="2">FAD-dependent monooxygenase</fullName>
    </submittedName>
</protein>
<dbReference type="Proteomes" id="UP001526201">
    <property type="component" value="Unassembled WGS sequence"/>
</dbReference>
<dbReference type="PANTHER" id="PTHR46865">
    <property type="entry name" value="OXIDOREDUCTASE-RELATED"/>
    <property type="match status" value="1"/>
</dbReference>
<dbReference type="PRINTS" id="PR00420">
    <property type="entry name" value="RNGMNOXGNASE"/>
</dbReference>
<dbReference type="Gene3D" id="3.30.9.10">
    <property type="entry name" value="D-Amino Acid Oxidase, subunit A, domain 2"/>
    <property type="match status" value="1"/>
</dbReference>
<reference evidence="2 3" key="1">
    <citation type="journal article" date="2022" name="BMC Genomics">
        <title>Comparative genome analysis of mycobacteria focusing on tRNA and non-coding RNA.</title>
        <authorList>
            <person name="Behra P.R.K."/>
            <person name="Pettersson B.M.F."/>
            <person name="Ramesh M."/>
            <person name="Das S."/>
            <person name="Dasgupta S."/>
            <person name="Kirsebom L.A."/>
        </authorList>
    </citation>
    <scope>NUCLEOTIDE SEQUENCE [LARGE SCALE GENOMIC DNA]</scope>
    <source>
        <strain evidence="2 3">DSM 44078</strain>
    </source>
</reference>
<keyword evidence="2" id="KW-0560">Oxidoreductase</keyword>
<dbReference type="GO" id="GO:0004497">
    <property type="term" value="F:monooxygenase activity"/>
    <property type="evidence" value="ECO:0007669"/>
    <property type="project" value="UniProtKB-KW"/>
</dbReference>
<proteinExistence type="predicted"/>
<dbReference type="Pfam" id="PF01494">
    <property type="entry name" value="FAD_binding_3"/>
    <property type="match status" value="1"/>
</dbReference>
<name>A0ABT3CEP9_9MYCO</name>
<dbReference type="InterPro" id="IPR051704">
    <property type="entry name" value="FAD_aromatic-hydroxylase"/>
</dbReference>
<feature type="domain" description="FAD-binding" evidence="1">
    <location>
        <begin position="12"/>
        <end position="342"/>
    </location>
</feature>
<keyword evidence="3" id="KW-1185">Reference proteome</keyword>
<keyword evidence="2" id="KW-0503">Monooxygenase</keyword>